<dbReference type="Pfam" id="PF01029">
    <property type="entry name" value="NusB"/>
    <property type="match status" value="1"/>
</dbReference>
<proteinExistence type="inferred from homology"/>
<evidence type="ECO:0000256" key="2">
    <source>
        <dbReference type="ARBA" id="ARBA00004496"/>
    </source>
</evidence>
<dbReference type="NCBIfam" id="TIGR00563">
    <property type="entry name" value="rsmB"/>
    <property type="match status" value="1"/>
</dbReference>
<organism evidence="16 17">
    <name type="scientific">Gilvimarinus xylanilyticus</name>
    <dbReference type="NCBI Taxonomy" id="2944139"/>
    <lineage>
        <taxon>Bacteria</taxon>
        <taxon>Pseudomonadati</taxon>
        <taxon>Pseudomonadota</taxon>
        <taxon>Gammaproteobacteria</taxon>
        <taxon>Cellvibrionales</taxon>
        <taxon>Cellvibrionaceae</taxon>
        <taxon>Gilvimarinus</taxon>
    </lineage>
</organism>
<dbReference type="InterPro" id="IPR004573">
    <property type="entry name" value="rRNA_ssu_MeTfrase_B"/>
</dbReference>
<dbReference type="Gene3D" id="3.30.70.1170">
    <property type="entry name" value="Sun protein, domain 3"/>
    <property type="match status" value="1"/>
</dbReference>
<name>A0A9X2HY22_9GAMM</name>
<reference evidence="16" key="1">
    <citation type="submission" date="2022-05" db="EMBL/GenBank/DDBJ databases">
        <authorList>
            <person name="Sun H.-N."/>
        </authorList>
    </citation>
    <scope>NUCLEOTIDE SEQUENCE</scope>
    <source>
        <strain evidence="16">HB14</strain>
    </source>
</reference>
<dbReference type="EC" id="2.1.1.176" evidence="4"/>
<feature type="binding site" evidence="14">
    <location>
        <begin position="253"/>
        <end position="259"/>
    </location>
    <ligand>
        <name>S-adenosyl-L-methionine</name>
        <dbReference type="ChEBI" id="CHEBI:59789"/>
    </ligand>
</feature>
<keyword evidence="9 14" id="KW-0949">S-adenosyl-L-methionine</keyword>
<dbReference type="PRINTS" id="PR02008">
    <property type="entry name" value="RCMTFAMILY"/>
</dbReference>
<dbReference type="CDD" id="cd02440">
    <property type="entry name" value="AdoMet_MTases"/>
    <property type="match status" value="1"/>
</dbReference>
<dbReference type="GO" id="GO:0009383">
    <property type="term" value="F:rRNA (cytosine-C5-)-methyltransferase activity"/>
    <property type="evidence" value="ECO:0007669"/>
    <property type="project" value="TreeGrafter"/>
</dbReference>
<accession>A0A9X2HY22</accession>
<feature type="binding site" evidence="14">
    <location>
        <position position="322"/>
    </location>
    <ligand>
        <name>S-adenosyl-L-methionine</name>
        <dbReference type="ChEBI" id="CHEBI:59789"/>
    </ligand>
</feature>
<dbReference type="GO" id="GO:0005829">
    <property type="term" value="C:cytosol"/>
    <property type="evidence" value="ECO:0007669"/>
    <property type="project" value="TreeGrafter"/>
</dbReference>
<dbReference type="FunFam" id="3.40.50.150:FF:000022">
    <property type="entry name" value="Ribosomal RNA small subunit methyltransferase B"/>
    <property type="match status" value="1"/>
</dbReference>
<dbReference type="SUPFAM" id="SSF48013">
    <property type="entry name" value="NusB-like"/>
    <property type="match status" value="1"/>
</dbReference>
<dbReference type="Gene3D" id="3.40.50.150">
    <property type="entry name" value="Vaccinia Virus protein VP39"/>
    <property type="match status" value="1"/>
</dbReference>
<keyword evidence="10 14" id="KW-0694">RNA-binding</keyword>
<keyword evidence="8 14" id="KW-0808">Transferase</keyword>
<dbReference type="InterPro" id="IPR029063">
    <property type="entry name" value="SAM-dependent_MTases_sf"/>
</dbReference>
<dbReference type="GO" id="GO:0006355">
    <property type="term" value="P:regulation of DNA-templated transcription"/>
    <property type="evidence" value="ECO:0007669"/>
    <property type="project" value="InterPro"/>
</dbReference>
<evidence type="ECO:0000256" key="8">
    <source>
        <dbReference type="ARBA" id="ARBA00022679"/>
    </source>
</evidence>
<dbReference type="InterPro" id="IPR001678">
    <property type="entry name" value="MeTrfase_RsmB-F_NOP2_dom"/>
</dbReference>
<evidence type="ECO:0000313" key="16">
    <source>
        <dbReference type="EMBL" id="MCP8900528.1"/>
    </source>
</evidence>
<comment type="caution">
    <text evidence="16">The sequence shown here is derived from an EMBL/GenBank/DDBJ whole genome shotgun (WGS) entry which is preliminary data.</text>
</comment>
<protein>
    <recommendedName>
        <fullName evidence="4">16S rRNA (cytosine(967)-C(5))-methyltransferase</fullName>
        <ecNumber evidence="4">2.1.1.176</ecNumber>
    </recommendedName>
    <alternativeName>
        <fullName evidence="11">16S rRNA m5C967 methyltransferase</fullName>
    </alternativeName>
    <alternativeName>
        <fullName evidence="12">rRNA (cytosine-C(5)-)-methyltransferase RsmB</fullName>
    </alternativeName>
</protein>
<dbReference type="InterPro" id="IPR006027">
    <property type="entry name" value="NusB_RsmB_TIM44"/>
</dbReference>
<dbReference type="AlphaFoldDB" id="A0A9X2HY22"/>
<dbReference type="PROSITE" id="PS51686">
    <property type="entry name" value="SAM_MT_RSMB_NOP"/>
    <property type="match status" value="1"/>
</dbReference>
<comment type="subcellular location">
    <subcellularLocation>
        <location evidence="2">Cytoplasm</location>
    </subcellularLocation>
</comment>
<evidence type="ECO:0000256" key="12">
    <source>
        <dbReference type="ARBA" id="ARBA00031088"/>
    </source>
</evidence>
<dbReference type="NCBIfam" id="NF008149">
    <property type="entry name" value="PRK10901.1"/>
    <property type="match status" value="1"/>
</dbReference>
<dbReference type="RefSeq" id="WP_253968815.1">
    <property type="nucleotide sequence ID" value="NZ_JAMFTH010000005.1"/>
</dbReference>
<comment type="similarity">
    <text evidence="3 14">Belongs to the class I-like SAM-binding methyltransferase superfamily. RsmB/NOP family.</text>
</comment>
<gene>
    <name evidence="16" type="primary">rsmB</name>
    <name evidence="16" type="ORF">M6D89_14570</name>
</gene>
<feature type="domain" description="SAM-dependent MTase RsmB/NOP-type" evidence="15">
    <location>
        <begin position="163"/>
        <end position="433"/>
    </location>
</feature>
<dbReference type="PANTHER" id="PTHR22807">
    <property type="entry name" value="NOP2 YEAST -RELATED NOL1/NOP2/FMU SUN DOMAIN-CONTAINING"/>
    <property type="match status" value="1"/>
</dbReference>
<dbReference type="GO" id="GO:0003723">
    <property type="term" value="F:RNA binding"/>
    <property type="evidence" value="ECO:0007669"/>
    <property type="project" value="UniProtKB-UniRule"/>
</dbReference>
<feature type="binding site" evidence="14">
    <location>
        <position position="303"/>
    </location>
    <ligand>
        <name>S-adenosyl-L-methionine</name>
        <dbReference type="ChEBI" id="CHEBI:59789"/>
    </ligand>
</feature>
<reference evidence="16" key="2">
    <citation type="submission" date="2023-01" db="EMBL/GenBank/DDBJ databases">
        <title>Gilvimarinus xylanilyticus HB14 isolated from Caulerpa lentillifera aquaculture base in Hainan, China.</title>
        <authorList>
            <person name="Zhang Y.-J."/>
        </authorList>
    </citation>
    <scope>NUCLEOTIDE SEQUENCE</scope>
    <source>
        <strain evidence="16">HB14</strain>
    </source>
</reference>
<dbReference type="InterPro" id="IPR035926">
    <property type="entry name" value="NusB-like_sf"/>
</dbReference>
<dbReference type="Gene3D" id="1.10.287.730">
    <property type="entry name" value="Helix hairpin bin"/>
    <property type="match status" value="1"/>
</dbReference>
<evidence type="ECO:0000259" key="15">
    <source>
        <dbReference type="PROSITE" id="PS51686"/>
    </source>
</evidence>
<evidence type="ECO:0000256" key="1">
    <source>
        <dbReference type="ARBA" id="ARBA00002724"/>
    </source>
</evidence>
<evidence type="ECO:0000256" key="14">
    <source>
        <dbReference type="PROSITE-ProRule" id="PRU01023"/>
    </source>
</evidence>
<evidence type="ECO:0000256" key="3">
    <source>
        <dbReference type="ARBA" id="ARBA00007494"/>
    </source>
</evidence>
<evidence type="ECO:0000256" key="7">
    <source>
        <dbReference type="ARBA" id="ARBA00022603"/>
    </source>
</evidence>
<keyword evidence="5" id="KW-0963">Cytoplasm</keyword>
<keyword evidence="7 14" id="KW-0489">Methyltransferase</keyword>
<dbReference type="Pfam" id="PF22458">
    <property type="entry name" value="RsmF-B_ferredox"/>
    <property type="match status" value="1"/>
</dbReference>
<dbReference type="Pfam" id="PF01189">
    <property type="entry name" value="Methyltr_RsmB-F"/>
    <property type="match status" value="1"/>
</dbReference>
<comment type="catalytic activity">
    <reaction evidence="13">
        <text>cytidine(967) in 16S rRNA + S-adenosyl-L-methionine = 5-methylcytidine(967) in 16S rRNA + S-adenosyl-L-homocysteine + H(+)</text>
        <dbReference type="Rhea" id="RHEA:42748"/>
        <dbReference type="Rhea" id="RHEA-COMP:10219"/>
        <dbReference type="Rhea" id="RHEA-COMP:10220"/>
        <dbReference type="ChEBI" id="CHEBI:15378"/>
        <dbReference type="ChEBI" id="CHEBI:57856"/>
        <dbReference type="ChEBI" id="CHEBI:59789"/>
        <dbReference type="ChEBI" id="CHEBI:74483"/>
        <dbReference type="ChEBI" id="CHEBI:82748"/>
        <dbReference type="EC" id="2.1.1.176"/>
    </reaction>
</comment>
<dbReference type="InterPro" id="IPR049560">
    <property type="entry name" value="MeTrfase_RsmB-F_NOP2_cat"/>
</dbReference>
<evidence type="ECO:0000256" key="10">
    <source>
        <dbReference type="ARBA" id="ARBA00022884"/>
    </source>
</evidence>
<dbReference type="PANTHER" id="PTHR22807:SF61">
    <property type="entry name" value="NOL1_NOP2_SUN FAMILY PROTEIN _ ANTITERMINATION NUSB DOMAIN-CONTAINING PROTEIN"/>
    <property type="match status" value="1"/>
</dbReference>
<dbReference type="Proteomes" id="UP001139319">
    <property type="component" value="Unassembled WGS sequence"/>
</dbReference>
<dbReference type="SUPFAM" id="SSF53335">
    <property type="entry name" value="S-adenosyl-L-methionine-dependent methyltransferases"/>
    <property type="match status" value="1"/>
</dbReference>
<keyword evidence="17" id="KW-1185">Reference proteome</keyword>
<evidence type="ECO:0000256" key="11">
    <source>
        <dbReference type="ARBA" id="ARBA00030399"/>
    </source>
</evidence>
<dbReference type="InterPro" id="IPR018314">
    <property type="entry name" value="RsmB/NOL1/NOP2-like_CS"/>
</dbReference>
<feature type="binding site" evidence="14">
    <location>
        <position position="277"/>
    </location>
    <ligand>
        <name>S-adenosyl-L-methionine</name>
        <dbReference type="ChEBI" id="CHEBI:59789"/>
    </ligand>
</feature>
<dbReference type="PROSITE" id="PS01153">
    <property type="entry name" value="NOL1_NOP2_SUN"/>
    <property type="match status" value="1"/>
</dbReference>
<evidence type="ECO:0000313" key="17">
    <source>
        <dbReference type="Proteomes" id="UP001139319"/>
    </source>
</evidence>
<dbReference type="EMBL" id="JAMFTH010000005">
    <property type="protein sequence ID" value="MCP8900528.1"/>
    <property type="molecule type" value="Genomic_DNA"/>
</dbReference>
<evidence type="ECO:0000256" key="4">
    <source>
        <dbReference type="ARBA" id="ARBA00012140"/>
    </source>
</evidence>
<evidence type="ECO:0000256" key="5">
    <source>
        <dbReference type="ARBA" id="ARBA00022490"/>
    </source>
</evidence>
<keyword evidence="6" id="KW-0698">rRNA processing</keyword>
<evidence type="ECO:0000256" key="13">
    <source>
        <dbReference type="ARBA" id="ARBA00047283"/>
    </source>
</evidence>
<dbReference type="GO" id="GO:0070475">
    <property type="term" value="P:rRNA base methylation"/>
    <property type="evidence" value="ECO:0007669"/>
    <property type="project" value="TreeGrafter"/>
</dbReference>
<dbReference type="Gene3D" id="1.10.940.10">
    <property type="entry name" value="NusB-like"/>
    <property type="match status" value="1"/>
</dbReference>
<sequence>MSLKPRVACARVLAELLRHKGSLASSLPQWQDKVAPADQALMRELCYGSMRYYPRLNAIVGLLLEKPLRNKDSDVLALLLLGLYQLDYTRIPDHAAIGETAGAAKALKKPWATGLINGALRRYQREKQTLTDSLKESEEYTCAHPQWLLNAYRAAWPDDVETIIAANNAHPPLTLRLNTRTQTREAYLQSLAESDIEATATPWSPCGLTLTTPCDPTGLPGFARGQVSVQDEATQFAAPLLELAPGQRVLDACAAPGGKTGHILQSEPELAEVVAVDLEARRLARVEENLTRLNVQAKVVAGDATEPASWWNGTPFDRILLDAPCSATGIIRRQSDIKLLRSAADIERLTELQGQMLKALWPLLAPGGILLYATCSALPAENSEQVERFLQTTDNAVELPIDAAWGSAQPAGRQLLPQREGHDGFYYAKIRKIAK</sequence>
<evidence type="ECO:0000256" key="6">
    <source>
        <dbReference type="ARBA" id="ARBA00022552"/>
    </source>
</evidence>
<dbReference type="InterPro" id="IPR023267">
    <property type="entry name" value="RCMT"/>
</dbReference>
<dbReference type="InterPro" id="IPR054728">
    <property type="entry name" value="RsmB-like_ferredoxin"/>
</dbReference>
<evidence type="ECO:0000256" key="9">
    <source>
        <dbReference type="ARBA" id="ARBA00022691"/>
    </source>
</evidence>
<comment type="function">
    <text evidence="1">Specifically methylates the cytosine at position 967 (m5C967) of 16S rRNA.</text>
</comment>
<feature type="active site" description="Nucleophile" evidence="14">
    <location>
        <position position="375"/>
    </location>
</feature>